<dbReference type="AlphaFoldDB" id="A0A6V7BAU9"/>
<dbReference type="EMBL" id="LR828253">
    <property type="protein sequence ID" value="CAD0299362.1"/>
    <property type="molecule type" value="Genomic_DNA"/>
</dbReference>
<dbReference type="EMBL" id="LR828253">
    <property type="protein sequence ID" value="CAD0299366.1"/>
    <property type="molecule type" value="Genomic_DNA"/>
</dbReference>
<dbReference type="Pfam" id="PF09509">
    <property type="entry name" value="Hypoth_Ymh"/>
    <property type="match status" value="1"/>
</dbReference>
<evidence type="ECO:0000259" key="1">
    <source>
        <dbReference type="Pfam" id="PF09509"/>
    </source>
</evidence>
<sequence>MSGLPTDGADLVSTALSIKSPIIAINSLSTDTEASEQKGIANLLIGLFGAIRNPTAHSPKIVWTMPEQDAIDMFALVSFLHRKLDSAVRR</sequence>
<proteinExistence type="predicted"/>
<organism evidence="2">
    <name type="scientific">Xanthomonas hortorum pv. gardneri</name>
    <dbReference type="NCBI Taxonomy" id="2754056"/>
    <lineage>
        <taxon>Bacteria</taxon>
        <taxon>Pseudomonadati</taxon>
        <taxon>Pseudomonadota</taxon>
        <taxon>Gammaproteobacteria</taxon>
        <taxon>Lysobacterales</taxon>
        <taxon>Lysobacteraceae</taxon>
        <taxon>Xanthomonas</taxon>
    </lineage>
</organism>
<gene>
    <name evidence="2" type="ORF">CFBP8129_01660</name>
</gene>
<feature type="domain" description="Conserved hypothetical protein CHP02391" evidence="1">
    <location>
        <begin position="1"/>
        <end position="84"/>
    </location>
</feature>
<evidence type="ECO:0000313" key="2">
    <source>
        <dbReference type="EMBL" id="CAD0299366.1"/>
    </source>
</evidence>
<protein>
    <recommendedName>
        <fullName evidence="1">Conserved hypothetical protein CHP02391 domain-containing protein</fullName>
    </recommendedName>
</protein>
<reference evidence="2" key="1">
    <citation type="submission" date="2020-07" db="EMBL/GenBank/DDBJ databases">
        <authorList>
            <person name="Pothier F. J."/>
        </authorList>
    </citation>
    <scope>NUCLEOTIDE SEQUENCE</scope>
    <source>
        <strain evidence="2">CFBP 8129</strain>
    </source>
</reference>
<accession>A0A6V7BAU9</accession>
<dbReference type="InterPro" id="IPR012654">
    <property type="entry name" value="CHP02391"/>
</dbReference>
<name>A0A6V7BAU9_9XANT</name>
<dbReference type="NCBIfam" id="TIGR02391">
    <property type="entry name" value="hypoth_ymh"/>
    <property type="match status" value="1"/>
</dbReference>